<gene>
    <name evidence="2" type="ORF">F3Y22_tig00110221pilonHSYRG00355</name>
</gene>
<keyword evidence="3" id="KW-1185">Reference proteome</keyword>
<reference evidence="2" key="1">
    <citation type="submission" date="2019-09" db="EMBL/GenBank/DDBJ databases">
        <title>Draft genome information of white flower Hibiscus syriacus.</title>
        <authorList>
            <person name="Kim Y.-M."/>
        </authorList>
    </citation>
    <scope>NUCLEOTIDE SEQUENCE [LARGE SCALE GENOMIC DNA]</scope>
    <source>
        <strain evidence="2">YM2019G1</strain>
    </source>
</reference>
<protein>
    <recommendedName>
        <fullName evidence="1">hAT-like transposase RNase-H fold domain-containing protein</fullName>
    </recommendedName>
</protein>
<dbReference type="AlphaFoldDB" id="A0A6A3BBG7"/>
<dbReference type="PANTHER" id="PTHR23272">
    <property type="entry name" value="BED FINGER-RELATED"/>
    <property type="match status" value="1"/>
</dbReference>
<name>A0A6A3BBG7_HIBSY</name>
<evidence type="ECO:0000313" key="2">
    <source>
        <dbReference type="EMBL" id="KAE8712955.1"/>
    </source>
</evidence>
<feature type="domain" description="hAT-like transposase RNase-H fold" evidence="1">
    <location>
        <begin position="45"/>
        <end position="118"/>
    </location>
</feature>
<dbReference type="GO" id="GO:0003677">
    <property type="term" value="F:DNA binding"/>
    <property type="evidence" value="ECO:0007669"/>
    <property type="project" value="InterPro"/>
</dbReference>
<organism evidence="2 3">
    <name type="scientific">Hibiscus syriacus</name>
    <name type="common">Rose of Sharon</name>
    <dbReference type="NCBI Taxonomy" id="106335"/>
    <lineage>
        <taxon>Eukaryota</taxon>
        <taxon>Viridiplantae</taxon>
        <taxon>Streptophyta</taxon>
        <taxon>Embryophyta</taxon>
        <taxon>Tracheophyta</taxon>
        <taxon>Spermatophyta</taxon>
        <taxon>Magnoliopsida</taxon>
        <taxon>eudicotyledons</taxon>
        <taxon>Gunneridae</taxon>
        <taxon>Pentapetalae</taxon>
        <taxon>rosids</taxon>
        <taxon>malvids</taxon>
        <taxon>Malvales</taxon>
        <taxon>Malvaceae</taxon>
        <taxon>Malvoideae</taxon>
        <taxon>Hibiscus</taxon>
    </lineage>
</organism>
<dbReference type="InterPro" id="IPR012337">
    <property type="entry name" value="RNaseH-like_sf"/>
</dbReference>
<dbReference type="Proteomes" id="UP000436088">
    <property type="component" value="Unassembled WGS sequence"/>
</dbReference>
<dbReference type="PANTHER" id="PTHR23272:SF161">
    <property type="entry name" value="ZINC FINGER BED DOMAIN-CONTAINING PROTEIN RICESLEEPER 1-LIKE"/>
    <property type="match status" value="1"/>
</dbReference>
<dbReference type="EMBL" id="VEPZ02000884">
    <property type="protein sequence ID" value="KAE8712955.1"/>
    <property type="molecule type" value="Genomic_DNA"/>
</dbReference>
<dbReference type="SUPFAM" id="SSF53098">
    <property type="entry name" value="Ribonuclease H-like"/>
    <property type="match status" value="1"/>
</dbReference>
<dbReference type="InterPro" id="IPR025525">
    <property type="entry name" value="hAT-like_transposase_RNase-H"/>
</dbReference>
<sequence length="118" mass="13957">MKTKCIPYTKELRKVGGPLDDEDWENVTAFLHFLEIFYEASLSFSGSRYVTSNNFVEEIFDIGYLINRYLDESNVGLKSISRQMKMKFDKCWENVNNVNVLMFITLVLDPRHKLRYVE</sequence>
<evidence type="ECO:0000313" key="3">
    <source>
        <dbReference type="Proteomes" id="UP000436088"/>
    </source>
</evidence>
<evidence type="ECO:0000259" key="1">
    <source>
        <dbReference type="Pfam" id="PF14372"/>
    </source>
</evidence>
<dbReference type="Pfam" id="PF14372">
    <property type="entry name" value="hAT-like_RNase-H"/>
    <property type="match status" value="1"/>
</dbReference>
<proteinExistence type="predicted"/>
<comment type="caution">
    <text evidence="2">The sequence shown here is derived from an EMBL/GenBank/DDBJ whole genome shotgun (WGS) entry which is preliminary data.</text>
</comment>
<accession>A0A6A3BBG7</accession>